<dbReference type="EMBL" id="CAJNIZ010002726">
    <property type="protein sequence ID" value="CAE7213897.1"/>
    <property type="molecule type" value="Genomic_DNA"/>
</dbReference>
<evidence type="ECO:0000256" key="1">
    <source>
        <dbReference type="SAM" id="MobiDB-lite"/>
    </source>
</evidence>
<sequence length="96" mass="10607">ELWIRCEEKCAFPFNVTYPDPGNETTVTTTKYSPAEIALWEFAPWLRPDDYLTPEEQEGPVPLGPPVPERLLPESPPLVAPFAGGRGGKGFLHSSP</sequence>
<name>A0A812JUN4_SYMPI</name>
<comment type="caution">
    <text evidence="2">The sequence shown here is derived from an EMBL/GenBank/DDBJ whole genome shotgun (WGS) entry which is preliminary data.</text>
</comment>
<gene>
    <name evidence="2" type="ORF">SPIL2461_LOCUS2473</name>
</gene>
<reference evidence="2" key="1">
    <citation type="submission" date="2021-02" db="EMBL/GenBank/DDBJ databases">
        <authorList>
            <person name="Dougan E. K."/>
            <person name="Rhodes N."/>
            <person name="Thang M."/>
            <person name="Chan C."/>
        </authorList>
    </citation>
    <scope>NUCLEOTIDE SEQUENCE</scope>
</reference>
<dbReference type="Proteomes" id="UP000649617">
    <property type="component" value="Unassembled WGS sequence"/>
</dbReference>
<feature type="non-terminal residue" evidence="2">
    <location>
        <position position="96"/>
    </location>
</feature>
<evidence type="ECO:0000313" key="2">
    <source>
        <dbReference type="EMBL" id="CAE7213897.1"/>
    </source>
</evidence>
<organism evidence="2 3">
    <name type="scientific">Symbiodinium pilosum</name>
    <name type="common">Dinoflagellate</name>
    <dbReference type="NCBI Taxonomy" id="2952"/>
    <lineage>
        <taxon>Eukaryota</taxon>
        <taxon>Sar</taxon>
        <taxon>Alveolata</taxon>
        <taxon>Dinophyceae</taxon>
        <taxon>Suessiales</taxon>
        <taxon>Symbiodiniaceae</taxon>
        <taxon>Symbiodinium</taxon>
    </lineage>
</organism>
<proteinExistence type="predicted"/>
<protein>
    <submittedName>
        <fullName evidence="2">Uncharacterized protein</fullName>
    </submittedName>
</protein>
<evidence type="ECO:0000313" key="3">
    <source>
        <dbReference type="Proteomes" id="UP000649617"/>
    </source>
</evidence>
<feature type="region of interest" description="Disordered" evidence="1">
    <location>
        <begin position="51"/>
        <end position="96"/>
    </location>
</feature>
<keyword evidence="3" id="KW-1185">Reference proteome</keyword>
<accession>A0A812JUN4</accession>
<feature type="compositionally biased region" description="Pro residues" evidence="1">
    <location>
        <begin position="62"/>
        <end position="79"/>
    </location>
</feature>
<dbReference type="AlphaFoldDB" id="A0A812JUN4"/>
<dbReference type="OrthoDB" id="447379at2759"/>